<dbReference type="PROSITE" id="PS00798">
    <property type="entry name" value="ALDOKETO_REDUCTASE_1"/>
    <property type="match status" value="1"/>
</dbReference>
<evidence type="ECO:0000256" key="5">
    <source>
        <dbReference type="PIRSR" id="PIRSR000097-2"/>
    </source>
</evidence>
<keyword evidence="3" id="KW-0560">Oxidoreductase</keyword>
<organism evidence="8 9">
    <name type="scientific">Panacibacter ginsenosidivorans</name>
    <dbReference type="NCBI Taxonomy" id="1813871"/>
    <lineage>
        <taxon>Bacteria</taxon>
        <taxon>Pseudomonadati</taxon>
        <taxon>Bacteroidota</taxon>
        <taxon>Chitinophagia</taxon>
        <taxon>Chitinophagales</taxon>
        <taxon>Chitinophagaceae</taxon>
        <taxon>Panacibacter</taxon>
    </lineage>
</organism>
<evidence type="ECO:0000256" key="6">
    <source>
        <dbReference type="PIRSR" id="PIRSR000097-3"/>
    </source>
</evidence>
<feature type="active site" description="Proton donor" evidence="4">
    <location>
        <position position="52"/>
    </location>
</feature>
<dbReference type="Gene3D" id="3.20.20.100">
    <property type="entry name" value="NADP-dependent oxidoreductase domain"/>
    <property type="match status" value="1"/>
</dbReference>
<evidence type="ECO:0000313" key="8">
    <source>
        <dbReference type="EMBL" id="QEC70250.1"/>
    </source>
</evidence>
<dbReference type="PRINTS" id="PR00069">
    <property type="entry name" value="ALDKETRDTASE"/>
</dbReference>
<evidence type="ECO:0000259" key="7">
    <source>
        <dbReference type="Pfam" id="PF00248"/>
    </source>
</evidence>
<evidence type="ECO:0000256" key="4">
    <source>
        <dbReference type="PIRSR" id="PIRSR000097-1"/>
    </source>
</evidence>
<dbReference type="InterPro" id="IPR023210">
    <property type="entry name" value="NADP_OxRdtase_dom"/>
</dbReference>
<dbReference type="KEGG" id="pgin:FRZ67_15615"/>
<evidence type="ECO:0000256" key="1">
    <source>
        <dbReference type="ARBA" id="ARBA00007905"/>
    </source>
</evidence>
<keyword evidence="2" id="KW-0521">NADP</keyword>
<dbReference type="FunFam" id="3.20.20.100:FF:000015">
    <property type="entry name" value="Oxidoreductase, aldo/keto reductase family"/>
    <property type="match status" value="1"/>
</dbReference>
<accession>A0A5B8VFM3</accession>
<protein>
    <submittedName>
        <fullName evidence="8">Aldo/keto reductase</fullName>
    </submittedName>
</protein>
<dbReference type="InterPro" id="IPR020471">
    <property type="entry name" value="AKR"/>
</dbReference>
<dbReference type="EMBL" id="CP042435">
    <property type="protein sequence ID" value="QEC70250.1"/>
    <property type="molecule type" value="Genomic_DNA"/>
</dbReference>
<dbReference type="CDD" id="cd19071">
    <property type="entry name" value="AKR_AKR1-5-like"/>
    <property type="match status" value="1"/>
</dbReference>
<dbReference type="AlphaFoldDB" id="A0A5B8VFM3"/>
<sequence>MMNTQPYTVLNNEIQMPLLGLGVYDMYEAEAKAAVLKALEVGYRLIDTAAAYKNEVEIGSAIRESCIARHEIFVTTKVANPDQGYDNTMRAFDTSMQKLNIDHIDLYLVHWPVKGKRKDTWKALEKLYADRRVRAIGVANYLIPFLYELETYANIQPVVNQIEFTPWLFVKDVMAFCKEKNIQLQSYSPITRGKKFGDERVQQLCKKYDKTPAQIILRWNIEHGVSTIPKSSNPLRIEENFNIFDFTLSKEDVALIDSFNENFRICEDPMDMW</sequence>
<dbReference type="PIRSF" id="PIRSF000097">
    <property type="entry name" value="AKR"/>
    <property type="match status" value="1"/>
</dbReference>
<comment type="similarity">
    <text evidence="1">Belongs to the aldo/keto reductase family.</text>
</comment>
<dbReference type="GO" id="GO:0016616">
    <property type="term" value="F:oxidoreductase activity, acting on the CH-OH group of donors, NAD or NADP as acceptor"/>
    <property type="evidence" value="ECO:0007669"/>
    <property type="project" value="UniProtKB-ARBA"/>
</dbReference>
<gene>
    <name evidence="8" type="ORF">FRZ67_15615</name>
</gene>
<dbReference type="InterPro" id="IPR036812">
    <property type="entry name" value="NAD(P)_OxRdtase_dom_sf"/>
</dbReference>
<dbReference type="InterPro" id="IPR018170">
    <property type="entry name" value="Aldo/ket_reductase_CS"/>
</dbReference>
<name>A0A5B8VFM3_9BACT</name>
<dbReference type="PROSITE" id="PS00063">
    <property type="entry name" value="ALDOKETO_REDUCTASE_3"/>
    <property type="match status" value="1"/>
</dbReference>
<dbReference type="Pfam" id="PF00248">
    <property type="entry name" value="Aldo_ket_red"/>
    <property type="match status" value="1"/>
</dbReference>
<feature type="site" description="Lowers pKa of active site Tyr" evidence="6">
    <location>
        <position position="77"/>
    </location>
</feature>
<evidence type="ECO:0000256" key="2">
    <source>
        <dbReference type="ARBA" id="ARBA00022857"/>
    </source>
</evidence>
<dbReference type="Proteomes" id="UP000321533">
    <property type="component" value="Chromosome"/>
</dbReference>
<keyword evidence="9" id="KW-1185">Reference proteome</keyword>
<evidence type="ECO:0000313" key="9">
    <source>
        <dbReference type="Proteomes" id="UP000321533"/>
    </source>
</evidence>
<feature type="domain" description="NADP-dependent oxidoreductase" evidence="7">
    <location>
        <begin position="26"/>
        <end position="261"/>
    </location>
</feature>
<dbReference type="SUPFAM" id="SSF51430">
    <property type="entry name" value="NAD(P)-linked oxidoreductase"/>
    <property type="match status" value="1"/>
</dbReference>
<evidence type="ECO:0000256" key="3">
    <source>
        <dbReference type="ARBA" id="ARBA00023002"/>
    </source>
</evidence>
<dbReference type="OrthoDB" id="9804790at2"/>
<feature type="binding site" evidence="5">
    <location>
        <position position="110"/>
    </location>
    <ligand>
        <name>substrate</name>
    </ligand>
</feature>
<proteinExistence type="inferred from homology"/>
<dbReference type="PANTHER" id="PTHR43827:SF3">
    <property type="entry name" value="NADP-DEPENDENT OXIDOREDUCTASE DOMAIN-CONTAINING PROTEIN"/>
    <property type="match status" value="1"/>
</dbReference>
<reference evidence="8 9" key="1">
    <citation type="journal article" date="2016" name="Int. J. Syst. Evol. Microbiol.">
        <title>Panacibacter ginsenosidivorans gen. nov., sp. nov., with ginsenoside converting activity isolated from soil of a ginseng field.</title>
        <authorList>
            <person name="Siddiqi M.Z."/>
            <person name="Muhammad Shafi S."/>
            <person name="Choi K.D."/>
            <person name="Im W.T."/>
        </authorList>
    </citation>
    <scope>NUCLEOTIDE SEQUENCE [LARGE SCALE GENOMIC DNA]</scope>
    <source>
        <strain evidence="8 9">Gsoil1550</strain>
    </source>
</reference>
<dbReference type="PANTHER" id="PTHR43827">
    <property type="entry name" value="2,5-DIKETO-D-GLUCONIC ACID REDUCTASE"/>
    <property type="match status" value="1"/>
</dbReference>